<comment type="similarity">
    <text evidence="5">Belongs to the SAT4 family.</text>
</comment>
<dbReference type="KEGG" id="trg:TRUGW13939_02505"/>
<evidence type="ECO:0000256" key="7">
    <source>
        <dbReference type="SAM" id="Phobius"/>
    </source>
</evidence>
<dbReference type="Proteomes" id="UP000509510">
    <property type="component" value="Chromosome II"/>
</dbReference>
<evidence type="ECO:0000259" key="8">
    <source>
        <dbReference type="Pfam" id="PF20684"/>
    </source>
</evidence>
<evidence type="ECO:0000256" key="4">
    <source>
        <dbReference type="ARBA" id="ARBA00023136"/>
    </source>
</evidence>
<dbReference type="GeneID" id="55990013"/>
<evidence type="ECO:0000256" key="1">
    <source>
        <dbReference type="ARBA" id="ARBA00004141"/>
    </source>
</evidence>
<evidence type="ECO:0000256" key="6">
    <source>
        <dbReference type="SAM" id="MobiDB-lite"/>
    </source>
</evidence>
<dbReference type="PANTHER" id="PTHR33048">
    <property type="entry name" value="PTH11-LIKE INTEGRAL MEMBRANE PROTEIN (AFU_ORTHOLOGUE AFUA_5G11245)"/>
    <property type="match status" value="1"/>
</dbReference>
<reference evidence="10" key="1">
    <citation type="submission" date="2020-06" db="EMBL/GenBank/DDBJ databases">
        <title>A chromosome-scale genome assembly of Talaromyces rugulosus W13939.</title>
        <authorList>
            <person name="Wang B."/>
            <person name="Guo L."/>
            <person name="Ye K."/>
            <person name="Wang L."/>
        </authorList>
    </citation>
    <scope>NUCLEOTIDE SEQUENCE [LARGE SCALE GENOMIC DNA]</scope>
    <source>
        <strain evidence="10">W13939</strain>
    </source>
</reference>
<dbReference type="AlphaFoldDB" id="A0A7H8QNG9"/>
<feature type="domain" description="Rhodopsin" evidence="8">
    <location>
        <begin position="18"/>
        <end position="250"/>
    </location>
</feature>
<dbReference type="Pfam" id="PF20684">
    <property type="entry name" value="Fung_rhodopsin"/>
    <property type="match status" value="1"/>
</dbReference>
<evidence type="ECO:0000256" key="5">
    <source>
        <dbReference type="ARBA" id="ARBA00038359"/>
    </source>
</evidence>
<proteinExistence type="inferred from homology"/>
<feature type="transmembrane region" description="Helical" evidence="7">
    <location>
        <begin position="188"/>
        <end position="208"/>
    </location>
</feature>
<evidence type="ECO:0000256" key="2">
    <source>
        <dbReference type="ARBA" id="ARBA00022692"/>
    </source>
</evidence>
<feature type="transmembrane region" description="Helical" evidence="7">
    <location>
        <begin position="158"/>
        <end position="176"/>
    </location>
</feature>
<dbReference type="InterPro" id="IPR052337">
    <property type="entry name" value="SAT4-like"/>
</dbReference>
<evidence type="ECO:0000313" key="10">
    <source>
        <dbReference type="Proteomes" id="UP000509510"/>
    </source>
</evidence>
<feature type="transmembrane region" description="Helical" evidence="7">
    <location>
        <begin position="69"/>
        <end position="92"/>
    </location>
</feature>
<evidence type="ECO:0000256" key="3">
    <source>
        <dbReference type="ARBA" id="ARBA00022989"/>
    </source>
</evidence>
<feature type="transmembrane region" description="Helical" evidence="7">
    <location>
        <begin position="104"/>
        <end position="127"/>
    </location>
</feature>
<dbReference type="InterPro" id="IPR049326">
    <property type="entry name" value="Rhodopsin_dom_fungi"/>
</dbReference>
<organism evidence="9 10">
    <name type="scientific">Talaromyces rugulosus</name>
    <name type="common">Penicillium rugulosum</name>
    <dbReference type="NCBI Taxonomy" id="121627"/>
    <lineage>
        <taxon>Eukaryota</taxon>
        <taxon>Fungi</taxon>
        <taxon>Dikarya</taxon>
        <taxon>Ascomycota</taxon>
        <taxon>Pezizomycotina</taxon>
        <taxon>Eurotiomycetes</taxon>
        <taxon>Eurotiomycetidae</taxon>
        <taxon>Eurotiales</taxon>
        <taxon>Trichocomaceae</taxon>
        <taxon>Talaromyces</taxon>
        <taxon>Talaromyces sect. Islandici</taxon>
    </lineage>
</organism>
<keyword evidence="4 7" id="KW-0472">Membrane</keyword>
<dbReference type="PANTHER" id="PTHR33048:SF146">
    <property type="entry name" value="INTEGRAL MEMBRANE PROTEIN"/>
    <property type="match status" value="1"/>
</dbReference>
<feature type="compositionally biased region" description="Polar residues" evidence="6">
    <location>
        <begin position="260"/>
        <end position="276"/>
    </location>
</feature>
<comment type="subcellular location">
    <subcellularLocation>
        <location evidence="1">Membrane</location>
        <topology evidence="1">Multi-pass membrane protein</topology>
    </subcellularLocation>
</comment>
<feature type="transmembrane region" description="Helical" evidence="7">
    <location>
        <begin position="220"/>
        <end position="245"/>
    </location>
</feature>
<feature type="transmembrane region" description="Helical" evidence="7">
    <location>
        <begin position="28"/>
        <end position="49"/>
    </location>
</feature>
<evidence type="ECO:0000313" key="9">
    <source>
        <dbReference type="EMBL" id="QKX55412.1"/>
    </source>
</evidence>
<dbReference type="EMBL" id="CP055899">
    <property type="protein sequence ID" value="QKX55412.1"/>
    <property type="molecule type" value="Genomic_DNA"/>
</dbReference>
<keyword evidence="10" id="KW-1185">Reference proteome</keyword>
<gene>
    <name evidence="9" type="ORF">TRUGW13939_02505</name>
</gene>
<keyword evidence="3 7" id="KW-1133">Transmembrane helix</keyword>
<keyword evidence="2 7" id="KW-0812">Transmembrane</keyword>
<accession>A0A7H8QNG9</accession>
<feature type="region of interest" description="Disordered" evidence="6">
    <location>
        <begin position="260"/>
        <end position="320"/>
    </location>
</feature>
<dbReference type="RefSeq" id="XP_035341591.1">
    <property type="nucleotide sequence ID" value="XM_035485698.1"/>
</dbReference>
<dbReference type="GO" id="GO:0016020">
    <property type="term" value="C:membrane"/>
    <property type="evidence" value="ECO:0007669"/>
    <property type="project" value="UniProtKB-SubCell"/>
</dbReference>
<sequence length="320" mass="34571">MTNDYRSTLIAVGWSLAGKGWEDGLMMFAWAGAIVTTALVTLSTTYGFGLHFDAIDSAANKSLATKYTLIPPAISLLSAGAAKISIVIFLMRILGSSAKLPYKLILYIPTIIMIGANIFAMVVLLGYCTPPQKAWNPSIPGHCMSAETLDIGGRAVTVYNAAMDFLCAFFPIYMVWRLNMKTRTKWGLAVVMGGGILGAAASLVKVVMMSNIKNTSDITYSWAPIALWYMTEMFAIIIAGSIPTLRPLWKVIRGLQSTSQSNLSSGYRSNSQPIKKNSSKSKDGSTPAAPGLYTIALRDLDKDGSDLESNGPRSSRERIL</sequence>
<dbReference type="OrthoDB" id="4221184at2759"/>
<protein>
    <recommendedName>
        <fullName evidence="8">Rhodopsin domain-containing protein</fullName>
    </recommendedName>
</protein>
<name>A0A7H8QNG9_TALRU</name>